<name>A0ABR0B6J3_9CRUS</name>
<organism evidence="1 2">
    <name type="scientific">Daphnia magna</name>
    <dbReference type="NCBI Taxonomy" id="35525"/>
    <lineage>
        <taxon>Eukaryota</taxon>
        <taxon>Metazoa</taxon>
        <taxon>Ecdysozoa</taxon>
        <taxon>Arthropoda</taxon>
        <taxon>Crustacea</taxon>
        <taxon>Branchiopoda</taxon>
        <taxon>Diplostraca</taxon>
        <taxon>Cladocera</taxon>
        <taxon>Anomopoda</taxon>
        <taxon>Daphniidae</taxon>
        <taxon>Daphnia</taxon>
    </lineage>
</organism>
<evidence type="ECO:0000313" key="2">
    <source>
        <dbReference type="Proteomes" id="UP001234178"/>
    </source>
</evidence>
<reference evidence="1 2" key="1">
    <citation type="journal article" date="2023" name="Nucleic Acids Res.">
        <title>The hologenome of Daphnia magna reveals possible DNA methylation and microbiome-mediated evolution of the host genome.</title>
        <authorList>
            <person name="Chaturvedi A."/>
            <person name="Li X."/>
            <person name="Dhandapani V."/>
            <person name="Marshall H."/>
            <person name="Kissane S."/>
            <person name="Cuenca-Cambronero M."/>
            <person name="Asole G."/>
            <person name="Calvet F."/>
            <person name="Ruiz-Romero M."/>
            <person name="Marangio P."/>
            <person name="Guigo R."/>
            <person name="Rago D."/>
            <person name="Mirbahai L."/>
            <person name="Eastwood N."/>
            <person name="Colbourne J.K."/>
            <person name="Zhou J."/>
            <person name="Mallon E."/>
            <person name="Orsini L."/>
        </authorList>
    </citation>
    <scope>NUCLEOTIDE SEQUENCE [LARGE SCALE GENOMIC DNA]</scope>
    <source>
        <strain evidence="1">LRV0_1</strain>
    </source>
</reference>
<evidence type="ECO:0000313" key="1">
    <source>
        <dbReference type="EMBL" id="KAK4037142.1"/>
    </source>
</evidence>
<sequence>MENVPAVARREVSDHEGIWYLRVGPNVDELFVMLVVGVQAPPDGFVCDTAYTPFLGIASVFCSSGLSYGCLAFLVPPRIGGVCTYLLIRFRHSYVTVLCALYHSFSKDKVIQSASFSIHLGTRLPVLVA</sequence>
<gene>
    <name evidence="1" type="ORF">OUZ56_029182</name>
</gene>
<proteinExistence type="predicted"/>
<dbReference type="EMBL" id="JAOYFB010000040">
    <property type="protein sequence ID" value="KAK4037142.1"/>
    <property type="molecule type" value="Genomic_DNA"/>
</dbReference>
<comment type="caution">
    <text evidence="1">The sequence shown here is derived from an EMBL/GenBank/DDBJ whole genome shotgun (WGS) entry which is preliminary data.</text>
</comment>
<protein>
    <submittedName>
        <fullName evidence="1">Uncharacterized protein</fullName>
    </submittedName>
</protein>
<accession>A0ABR0B6J3</accession>
<keyword evidence="2" id="KW-1185">Reference proteome</keyword>
<dbReference type="Proteomes" id="UP001234178">
    <property type="component" value="Unassembled WGS sequence"/>
</dbReference>